<keyword evidence="4" id="KW-0653">Protein transport</keyword>
<evidence type="ECO:0000313" key="9">
    <source>
        <dbReference type="EMBL" id="CAD7274998.1"/>
    </source>
</evidence>
<evidence type="ECO:0000256" key="4">
    <source>
        <dbReference type="ARBA" id="ARBA00022927"/>
    </source>
</evidence>
<feature type="domain" description="Mon2 C-terminal" evidence="7">
    <location>
        <begin position="1221"/>
        <end position="1664"/>
    </location>
</feature>
<evidence type="ECO:0000259" key="6">
    <source>
        <dbReference type="Pfam" id="PF12783"/>
    </source>
</evidence>
<keyword evidence="10" id="KW-1185">Reference proteome</keyword>
<dbReference type="Pfam" id="PF16206">
    <property type="entry name" value="Mon2_C"/>
    <property type="match status" value="2"/>
</dbReference>
<feature type="domain" description="Mon2/Sec7/BIG1-like HUS" evidence="6">
    <location>
        <begin position="201"/>
        <end position="274"/>
    </location>
</feature>
<protein>
    <recommendedName>
        <fullName evidence="2">Protein MON2 homolog</fullName>
    </recommendedName>
</protein>
<reference evidence="9" key="1">
    <citation type="submission" date="2020-11" db="EMBL/GenBank/DDBJ databases">
        <authorList>
            <person name="Tran Van P."/>
        </authorList>
    </citation>
    <scope>NUCLEOTIDE SEQUENCE</scope>
</reference>
<dbReference type="InterPro" id="IPR011989">
    <property type="entry name" value="ARM-like"/>
</dbReference>
<gene>
    <name evidence="9" type="ORF">NMOB1V02_LOCUS2807</name>
</gene>
<dbReference type="PANTHER" id="PTHR10663:SF333">
    <property type="entry name" value="PROTEIN MON2 HOMOLOG"/>
    <property type="match status" value="1"/>
</dbReference>
<dbReference type="InterPro" id="IPR032691">
    <property type="entry name" value="Mon2/Sec7/BIG1-like_HUS"/>
</dbReference>
<dbReference type="InterPro" id="IPR032629">
    <property type="entry name" value="DCB_dom"/>
</dbReference>
<dbReference type="EMBL" id="OA882376">
    <property type="protein sequence ID" value="CAD7274998.1"/>
    <property type="molecule type" value="Genomic_DNA"/>
</dbReference>
<name>A0A7R9BGQ8_9CRUS</name>
<dbReference type="Pfam" id="PF09324">
    <property type="entry name" value="Sec7-like_HDS"/>
    <property type="match status" value="1"/>
</dbReference>
<dbReference type="PANTHER" id="PTHR10663">
    <property type="entry name" value="GUANYL-NUCLEOTIDE EXCHANGE FACTOR"/>
    <property type="match status" value="1"/>
</dbReference>
<evidence type="ECO:0000313" key="10">
    <source>
        <dbReference type="Proteomes" id="UP000678499"/>
    </source>
</evidence>
<evidence type="ECO:0000256" key="1">
    <source>
        <dbReference type="ARBA" id="ARBA00008144"/>
    </source>
</evidence>
<feature type="domain" description="Mon2/Sec7/BIG1-like HDS" evidence="5">
    <location>
        <begin position="848"/>
        <end position="925"/>
    </location>
</feature>
<dbReference type="EMBL" id="CAJPEX010000339">
    <property type="protein sequence ID" value="CAG0915150.1"/>
    <property type="molecule type" value="Genomic_DNA"/>
</dbReference>
<sequence>MLDHIQNDLKLLSIESKKKFPLIKESAEEAQLTLRNGLATKATIAQMSSQILFPLVQGCETKDPKIVHMCLSTIQKLILAKGVDKKGGEHIIDCLWLLMENGVEEVKLLQTATLLVTSGLTVQGYTLAKCLVLCFRLHFTKDPTTSHTAAATVQQLISHVFERVVVEDGKFEDKSGSMSDNDLETLKSVSEHPPTGLRPSAADAFLLFQDLILLINGERPHWLRGLNEMTRTFGLELIESILTDFASVFSVHPEFAFLLKERVCALVIKLFSPNVKFRLQTNPALMSPQSQPDRGWSAGSAGTLDKPHFPVAMRLLRLVSVLVTKYYELLATQCEIFLSLIMKFLDPDKPAWQRALALEVLHKLVVQPQLLKVFCAQGLSSPSQSVVGSLIASGQPGFLFRGVCLPVGKGLISSQPKALFLEMLDKTDSPQNIAEGYGITLAFGCLMETVRSLNAVIGGDYISSPIDTEKSGSHSSQTQLQIQLIKSSSAGLLSALQFLLRASVDDALTEQILQAMQQYAWMCGTSGVNDTRDDFVRAICRSCFPPSYNLSVLMCPGSPKALQRVTRTSSVPGILSPSDGSLSAAGTDGEPQQQVVAVGPPLNTTALIGSVSQSGPVMLTAKNLLCMKGVLSFANAHGKILDNAWHVVLTTLQHLVWILGLKPTTSASARSTNMVPGNISGQTLFSESVHPTNATNVGMGGVVMSAASVSGNEPVPSSHVTNAVGTNAVLTTAVLADIPVLSSMLNQLFESSRNLDEVALHHFIDALCKLSEEAMEMVSQSNREPSLFAAAKLLETGIVNLSRVQILWRPVTSHLLEVSAHAHPKMRDFGVEAVTHLVQNALQFPYNPPLKENQELQTILLAPLLQLPSDMHPDVRQKQLEAVLQILHSSGESLHHAWPTLLTIVGSIRESHSENLVRTAFQCLHLVVNDFLTVMPVTCLPICVDTVAKFGNQTQELNISLTAIGLIWNISDHFSQNRTKLENSLSEKDILLPAFPDVPYMPPLDKLWMRIYAQLGDLCVDSRPAVRKSASQTLFSTISAHGHFLKPETWRIMILQVLFPLLERVSDTLDSASCDKVEIEGGSKSILIHHSRNTAQKQWAETQVMSLSGVARVFFSKRDVLFSQSKSSDFVTAWSRLLGFIEKAAFHHDSEVSLSALKAFHEIVMIKSMAGKDEKKEDNPAVAKFDADYIVSPEGRVAWKEAWDVWCRIGLLATGPICPQKPYQPTQSFLTALMLIFKALFQLVREDFSEKDLQCLCEVIGQVLTMPTSASGEDMLSLLEPNSLTPLQDAILNGLQPVTEEVMSSDRLKSMLPRLHEELLRFAAVGYSESVRGQGEGSNTANVVVFSERVLLLELELYKKTAQEPSVINGQILVKIVEWVCRLRENFMELVLERFLPKCGISSANAFMTTFLRQVSLLLFTLHSLFFVAFSHIPGLWGICSVPPGDYSADNASLDEEMDCKVIEVLRDAILSHPTFVPRSFLLSVMLLLNKGSIHSAQSLAELESGRPLREKFAKACFDTLLEFSLIHHREGSGDSLPEDLERGIRAGEGKGDPCGSSSVTSRVAVASLVERFREILTEHLQELRQKGRRPLTKQRVAEVSFVLRSVSTLIASLRKLKRREATWNQLIGLYPLLVECIPASSCSQISEPLQEALQQYKDLLRPPNVSASPTSSGLSLRGVSLFNGL</sequence>
<evidence type="ECO:0000259" key="5">
    <source>
        <dbReference type="Pfam" id="PF09324"/>
    </source>
</evidence>
<dbReference type="Proteomes" id="UP000678499">
    <property type="component" value="Unassembled WGS sequence"/>
</dbReference>
<organism evidence="9">
    <name type="scientific">Notodromas monacha</name>
    <dbReference type="NCBI Taxonomy" id="399045"/>
    <lineage>
        <taxon>Eukaryota</taxon>
        <taxon>Metazoa</taxon>
        <taxon>Ecdysozoa</taxon>
        <taxon>Arthropoda</taxon>
        <taxon>Crustacea</taxon>
        <taxon>Oligostraca</taxon>
        <taxon>Ostracoda</taxon>
        <taxon>Podocopa</taxon>
        <taxon>Podocopida</taxon>
        <taxon>Cypridocopina</taxon>
        <taxon>Cypridoidea</taxon>
        <taxon>Cyprididae</taxon>
        <taxon>Notodromas</taxon>
    </lineage>
</organism>
<evidence type="ECO:0000256" key="3">
    <source>
        <dbReference type="ARBA" id="ARBA00022448"/>
    </source>
</evidence>
<feature type="domain" description="Mon2 C-terminal" evidence="7">
    <location>
        <begin position="930"/>
        <end position="1183"/>
    </location>
</feature>
<evidence type="ECO:0000259" key="7">
    <source>
        <dbReference type="Pfam" id="PF16206"/>
    </source>
</evidence>
<comment type="similarity">
    <text evidence="1">Belongs to the MON2 family.</text>
</comment>
<dbReference type="InterPro" id="IPR015403">
    <property type="entry name" value="Mon2/Sec7/BIG1-like_HDS"/>
</dbReference>
<dbReference type="GO" id="GO:0015031">
    <property type="term" value="P:protein transport"/>
    <property type="evidence" value="ECO:0007669"/>
    <property type="project" value="UniProtKB-KW"/>
</dbReference>
<dbReference type="Gene3D" id="1.25.10.10">
    <property type="entry name" value="Leucine-rich Repeat Variant"/>
    <property type="match status" value="1"/>
</dbReference>
<dbReference type="OrthoDB" id="294853at2759"/>
<feature type="domain" description="Mon2/Sec7/BIG1-like HUS" evidence="6">
    <location>
        <begin position="304"/>
        <end position="374"/>
    </location>
</feature>
<dbReference type="InterPro" id="IPR016024">
    <property type="entry name" value="ARM-type_fold"/>
</dbReference>
<accession>A0A7R9BGQ8</accession>
<keyword evidence="3" id="KW-0813">Transport</keyword>
<dbReference type="Pfam" id="PF12783">
    <property type="entry name" value="Sec7-like_HUS"/>
    <property type="match status" value="2"/>
</dbReference>
<dbReference type="SUPFAM" id="SSF48371">
    <property type="entry name" value="ARM repeat"/>
    <property type="match status" value="2"/>
</dbReference>
<dbReference type="InterPro" id="IPR032817">
    <property type="entry name" value="Mon2_C"/>
</dbReference>
<proteinExistence type="inferred from homology"/>
<feature type="domain" description="Mon2/Sec7/BIG1-like dimerisation and cyclophilin-binding" evidence="8">
    <location>
        <begin position="2"/>
        <end position="168"/>
    </location>
</feature>
<dbReference type="Pfam" id="PF16213">
    <property type="entry name" value="DCB"/>
    <property type="match status" value="1"/>
</dbReference>
<evidence type="ECO:0000256" key="2">
    <source>
        <dbReference type="ARBA" id="ARBA00017134"/>
    </source>
</evidence>
<evidence type="ECO:0000259" key="8">
    <source>
        <dbReference type="Pfam" id="PF16213"/>
    </source>
</evidence>